<comment type="similarity">
    <text evidence="5">Belongs to the CDS family.</text>
</comment>
<feature type="transmembrane region" description="Helical" evidence="24">
    <location>
        <begin position="51"/>
        <end position="69"/>
    </location>
</feature>
<keyword evidence="14" id="KW-0443">Lipid metabolism</keyword>
<dbReference type="GO" id="GO:0004605">
    <property type="term" value="F:phosphatidate cytidylyltransferase activity"/>
    <property type="evidence" value="ECO:0007669"/>
    <property type="project" value="UniProtKB-EC"/>
</dbReference>
<evidence type="ECO:0000256" key="8">
    <source>
        <dbReference type="ARBA" id="ARBA00022475"/>
    </source>
</evidence>
<evidence type="ECO:0000256" key="10">
    <source>
        <dbReference type="ARBA" id="ARBA00022679"/>
    </source>
</evidence>
<evidence type="ECO:0000256" key="3">
    <source>
        <dbReference type="ARBA" id="ARBA00005119"/>
    </source>
</evidence>
<proteinExistence type="inferred from homology"/>
<evidence type="ECO:0000256" key="21">
    <source>
        <dbReference type="ARBA" id="ARBA00032396"/>
    </source>
</evidence>
<evidence type="ECO:0000256" key="23">
    <source>
        <dbReference type="ARBA" id="ARBA00033406"/>
    </source>
</evidence>
<dbReference type="PANTHER" id="PTHR46382:SF1">
    <property type="entry name" value="PHOSPHATIDATE CYTIDYLYLTRANSFERASE"/>
    <property type="match status" value="1"/>
</dbReference>
<accession>A0AAE3P3Z0</accession>
<evidence type="ECO:0000256" key="17">
    <source>
        <dbReference type="ARBA" id="ARBA00023264"/>
    </source>
</evidence>
<evidence type="ECO:0000256" key="11">
    <source>
        <dbReference type="ARBA" id="ARBA00022692"/>
    </source>
</evidence>
<evidence type="ECO:0000256" key="4">
    <source>
        <dbReference type="ARBA" id="ARBA00005189"/>
    </source>
</evidence>
<evidence type="ECO:0000313" key="25">
    <source>
        <dbReference type="EMBL" id="MDF2953310.1"/>
    </source>
</evidence>
<evidence type="ECO:0000256" key="22">
    <source>
        <dbReference type="ARBA" id="ARBA00032743"/>
    </source>
</evidence>
<dbReference type="EC" id="2.7.7.41" evidence="6"/>
<dbReference type="AlphaFoldDB" id="A0AAE3P3Z0"/>
<feature type="transmembrane region" description="Helical" evidence="24">
    <location>
        <begin position="195"/>
        <end position="214"/>
    </location>
</feature>
<comment type="catalytic activity">
    <reaction evidence="1">
        <text>a 1,2-diacyl-sn-glycero-3-phosphate + CTP + H(+) = a CDP-1,2-diacyl-sn-glycerol + diphosphate</text>
        <dbReference type="Rhea" id="RHEA:16229"/>
        <dbReference type="ChEBI" id="CHEBI:15378"/>
        <dbReference type="ChEBI" id="CHEBI:33019"/>
        <dbReference type="ChEBI" id="CHEBI:37563"/>
        <dbReference type="ChEBI" id="CHEBI:58332"/>
        <dbReference type="ChEBI" id="CHEBI:58608"/>
        <dbReference type="EC" id="2.7.7.41"/>
    </reaction>
</comment>
<keyword evidence="17" id="KW-1208">Phospholipid metabolism</keyword>
<organism evidence="25 26">
    <name type="scientific">Candidatus Thermodesulfobacterium syntrophicum</name>
    <dbReference type="NCBI Taxonomy" id="3060442"/>
    <lineage>
        <taxon>Bacteria</taxon>
        <taxon>Pseudomonadati</taxon>
        <taxon>Thermodesulfobacteriota</taxon>
        <taxon>Thermodesulfobacteria</taxon>
        <taxon>Thermodesulfobacteriales</taxon>
        <taxon>Thermodesulfobacteriaceae</taxon>
        <taxon>Thermodesulfobacterium</taxon>
    </lineage>
</organism>
<dbReference type="EMBL" id="JAPHEG010000002">
    <property type="protein sequence ID" value="MDF2953310.1"/>
    <property type="molecule type" value="Genomic_DNA"/>
</dbReference>
<feature type="transmembrane region" description="Helical" evidence="24">
    <location>
        <begin position="133"/>
        <end position="150"/>
    </location>
</feature>
<gene>
    <name evidence="25" type="ORF">OD816_000555</name>
</gene>
<comment type="pathway">
    <text evidence="4">Lipid metabolism.</text>
</comment>
<evidence type="ECO:0000256" key="15">
    <source>
        <dbReference type="ARBA" id="ARBA00023136"/>
    </source>
</evidence>
<evidence type="ECO:0000256" key="1">
    <source>
        <dbReference type="ARBA" id="ARBA00001698"/>
    </source>
</evidence>
<sequence length="258" mass="29987">MNFKRFITALLLFPLLVFVLLKADFLIVSLLILLTAFLCFYEWKNLHGFSFFLWIFGEILLLIAFLLVFKYNVAFLFIFYFFLFFSFLPHLFIYEKELFKKNFYPFLAGLIYIFIGLYPFWEILQHFEREYLIYFFSVVFANDTGAYLTGKTFGKTPFFSKISPRKTWEGFFGGIVLSLIVALILNYYLELFGDKINIIIALVLAIAGCIGDLLESVFKRAVNKKDSGKIIVGHGGMLDRLDSVLLASPLFLIILKIL</sequence>
<keyword evidence="10" id="KW-0808">Transferase</keyword>
<evidence type="ECO:0000256" key="24">
    <source>
        <dbReference type="SAM" id="Phobius"/>
    </source>
</evidence>
<feature type="transmembrane region" description="Helical" evidence="24">
    <location>
        <begin position="103"/>
        <end position="121"/>
    </location>
</feature>
<keyword evidence="15 24" id="KW-0472">Membrane</keyword>
<evidence type="ECO:0000313" key="26">
    <source>
        <dbReference type="Proteomes" id="UP001144110"/>
    </source>
</evidence>
<feature type="transmembrane region" description="Helical" evidence="24">
    <location>
        <begin position="6"/>
        <end position="39"/>
    </location>
</feature>
<dbReference type="GO" id="GO:0016024">
    <property type="term" value="P:CDP-diacylglycerol biosynthetic process"/>
    <property type="evidence" value="ECO:0007669"/>
    <property type="project" value="TreeGrafter"/>
</dbReference>
<evidence type="ECO:0000256" key="20">
    <source>
        <dbReference type="ARBA" id="ARBA00032253"/>
    </source>
</evidence>
<evidence type="ECO:0000256" key="2">
    <source>
        <dbReference type="ARBA" id="ARBA00004651"/>
    </source>
</evidence>
<keyword evidence="13 24" id="KW-1133">Transmembrane helix</keyword>
<feature type="transmembrane region" description="Helical" evidence="24">
    <location>
        <begin position="75"/>
        <end position="94"/>
    </location>
</feature>
<keyword evidence="8" id="KW-1003">Cell membrane</keyword>
<dbReference type="PANTHER" id="PTHR46382">
    <property type="entry name" value="PHOSPHATIDATE CYTIDYLYLTRANSFERASE"/>
    <property type="match status" value="1"/>
</dbReference>
<feature type="transmembrane region" description="Helical" evidence="24">
    <location>
        <begin position="171"/>
        <end position="189"/>
    </location>
</feature>
<evidence type="ECO:0000256" key="9">
    <source>
        <dbReference type="ARBA" id="ARBA00022516"/>
    </source>
</evidence>
<comment type="subcellular location">
    <subcellularLocation>
        <location evidence="2">Cell membrane</location>
        <topology evidence="2">Multi-pass membrane protein</topology>
    </subcellularLocation>
</comment>
<dbReference type="Pfam" id="PF01148">
    <property type="entry name" value="CTP_transf_1"/>
    <property type="match status" value="1"/>
</dbReference>
<comment type="pathway">
    <text evidence="3">Phospholipid metabolism; CDP-diacylglycerol biosynthesis; CDP-diacylglycerol from sn-glycerol 3-phosphate: step 3/3.</text>
</comment>
<evidence type="ECO:0000256" key="5">
    <source>
        <dbReference type="ARBA" id="ARBA00010185"/>
    </source>
</evidence>
<protein>
    <recommendedName>
        <fullName evidence="7">Phosphatidate cytidylyltransferase</fullName>
        <ecNumber evidence="6">2.7.7.41</ecNumber>
    </recommendedName>
    <alternativeName>
        <fullName evidence="20">CDP-DAG synthase</fullName>
    </alternativeName>
    <alternativeName>
        <fullName evidence="22">CDP-DG synthase</fullName>
    </alternativeName>
    <alternativeName>
        <fullName evidence="18">CDP-diacylglycerol synthase</fullName>
    </alternativeName>
    <alternativeName>
        <fullName evidence="21">CDP-diglyceride pyrophosphorylase</fullName>
    </alternativeName>
    <alternativeName>
        <fullName evidence="23">CDP-diglyceride synthase</fullName>
    </alternativeName>
    <alternativeName>
        <fullName evidence="19">CTP:phosphatidate cytidylyltransferase</fullName>
    </alternativeName>
</protein>
<name>A0AAE3P3Z0_9BACT</name>
<evidence type="ECO:0000256" key="19">
    <source>
        <dbReference type="ARBA" id="ARBA00031825"/>
    </source>
</evidence>
<evidence type="ECO:0000256" key="13">
    <source>
        <dbReference type="ARBA" id="ARBA00022989"/>
    </source>
</evidence>
<keyword evidence="9" id="KW-0444">Lipid biosynthesis</keyword>
<evidence type="ECO:0000256" key="14">
    <source>
        <dbReference type="ARBA" id="ARBA00023098"/>
    </source>
</evidence>
<evidence type="ECO:0000256" key="16">
    <source>
        <dbReference type="ARBA" id="ARBA00023209"/>
    </source>
</evidence>
<evidence type="ECO:0000256" key="18">
    <source>
        <dbReference type="ARBA" id="ARBA00029893"/>
    </source>
</evidence>
<evidence type="ECO:0000256" key="6">
    <source>
        <dbReference type="ARBA" id="ARBA00012487"/>
    </source>
</evidence>
<keyword evidence="12 25" id="KW-0548">Nucleotidyltransferase</keyword>
<evidence type="ECO:0000256" key="7">
    <source>
        <dbReference type="ARBA" id="ARBA00019373"/>
    </source>
</evidence>
<dbReference type="GO" id="GO:0005886">
    <property type="term" value="C:plasma membrane"/>
    <property type="evidence" value="ECO:0007669"/>
    <property type="project" value="UniProtKB-SubCell"/>
</dbReference>
<keyword evidence="11 24" id="KW-0812">Transmembrane</keyword>
<comment type="caution">
    <text evidence="25">The sequence shown here is derived from an EMBL/GenBank/DDBJ whole genome shotgun (WGS) entry which is preliminary data.</text>
</comment>
<evidence type="ECO:0000256" key="12">
    <source>
        <dbReference type="ARBA" id="ARBA00022695"/>
    </source>
</evidence>
<keyword evidence="16" id="KW-0594">Phospholipid biosynthesis</keyword>
<dbReference type="Proteomes" id="UP001144110">
    <property type="component" value="Unassembled WGS sequence"/>
</dbReference>
<reference evidence="25" key="1">
    <citation type="submission" date="2022-11" db="EMBL/GenBank/DDBJ databases">
        <title>Candidatus Alkanophaga archaea from heated hydrothermal vent sediment oxidize petroleum alkanes.</title>
        <authorList>
            <person name="Zehnle H."/>
            <person name="Laso-Perez R."/>
            <person name="Lipp J."/>
            <person name="Teske A."/>
            <person name="Wegener G."/>
        </authorList>
    </citation>
    <scope>NUCLEOTIDE SEQUENCE</scope>
    <source>
        <strain evidence="25">MCA70</strain>
    </source>
</reference>